<keyword evidence="5" id="KW-0808">Transferase</keyword>
<sequence>MSGRRRPLAGHLVLLTTVVAAVAALLTGLVAWQSAAHAAEQRERDTLTRQATLLSRLPALSPVLFRGAEKLAGPNGEQFAVLAADGTVAGGAAPALDLASRAALLAGRPVSTDGLLAGQDVLVVGSPTAGGGAVVLTEPYATVDRTTDQIRHDIGLPLLVGLLGAALAGGLLARRIARPLTASATVAHRLAEGERGVVAPTGGPREAAEIGRALTTLDRALTRSENRQREFLLSVSHELRTPLTAVQGYAEALADGLIEPERVPEVGRTLAEETRRLDRFLADLLDLARLEADDFRVEHTPTDLGALVAEAAAFWSGPCASQGVDLRVERPDAPLLVTTDPFRVRQLVDGLVQNALRATPAGAPVVLAARAGDGTAVIEVRDGGPGLTEDDLAVAFDPGALRERYRATRPVGSGLGLAIAHRLTTRLGGEITPHGHGPEGGACFTVTLRR</sequence>
<dbReference type="InterPro" id="IPR036890">
    <property type="entry name" value="HATPase_C_sf"/>
</dbReference>
<organism evidence="14 15">
    <name type="scientific">Streptacidiphilus pinicola</name>
    <dbReference type="NCBI Taxonomy" id="2219663"/>
    <lineage>
        <taxon>Bacteria</taxon>
        <taxon>Bacillati</taxon>
        <taxon>Actinomycetota</taxon>
        <taxon>Actinomycetes</taxon>
        <taxon>Kitasatosporales</taxon>
        <taxon>Streptomycetaceae</taxon>
        <taxon>Streptacidiphilus</taxon>
    </lineage>
</organism>
<evidence type="ECO:0000256" key="11">
    <source>
        <dbReference type="SAM" id="Phobius"/>
    </source>
</evidence>
<name>A0A2X0JXQ1_9ACTN</name>
<evidence type="ECO:0000256" key="4">
    <source>
        <dbReference type="ARBA" id="ARBA00022553"/>
    </source>
</evidence>
<evidence type="ECO:0000256" key="9">
    <source>
        <dbReference type="ARBA" id="ARBA00023012"/>
    </source>
</evidence>
<evidence type="ECO:0000256" key="8">
    <source>
        <dbReference type="ARBA" id="ARBA00022989"/>
    </source>
</evidence>
<dbReference type="GO" id="GO:0000155">
    <property type="term" value="F:phosphorelay sensor kinase activity"/>
    <property type="evidence" value="ECO:0007669"/>
    <property type="project" value="InterPro"/>
</dbReference>
<dbReference type="InterPro" id="IPR003594">
    <property type="entry name" value="HATPase_dom"/>
</dbReference>
<keyword evidence="10 11" id="KW-0472">Membrane</keyword>
<dbReference type="PROSITE" id="PS50109">
    <property type="entry name" value="HIS_KIN"/>
    <property type="match status" value="1"/>
</dbReference>
<dbReference type="Pfam" id="PF02518">
    <property type="entry name" value="HATPase_c"/>
    <property type="match status" value="1"/>
</dbReference>
<dbReference type="Gene3D" id="3.30.565.10">
    <property type="entry name" value="Histidine kinase-like ATPase, C-terminal domain"/>
    <property type="match status" value="1"/>
</dbReference>
<keyword evidence="7 14" id="KW-0418">Kinase</keyword>
<dbReference type="PANTHER" id="PTHR45436:SF5">
    <property type="entry name" value="SENSOR HISTIDINE KINASE TRCS"/>
    <property type="match status" value="1"/>
</dbReference>
<keyword evidence="9" id="KW-0902">Two-component regulatory system</keyword>
<evidence type="ECO:0000256" key="1">
    <source>
        <dbReference type="ARBA" id="ARBA00000085"/>
    </source>
</evidence>
<keyword evidence="8 11" id="KW-1133">Transmembrane helix</keyword>
<dbReference type="AlphaFoldDB" id="A0A2X0JXQ1"/>
<evidence type="ECO:0000256" key="7">
    <source>
        <dbReference type="ARBA" id="ARBA00022777"/>
    </source>
</evidence>
<dbReference type="InterPro" id="IPR003660">
    <property type="entry name" value="HAMP_dom"/>
</dbReference>
<dbReference type="SUPFAM" id="SSF55874">
    <property type="entry name" value="ATPase domain of HSP90 chaperone/DNA topoisomerase II/histidine kinase"/>
    <property type="match status" value="1"/>
</dbReference>
<keyword evidence="4" id="KW-0597">Phosphoprotein</keyword>
<evidence type="ECO:0000259" key="12">
    <source>
        <dbReference type="PROSITE" id="PS50109"/>
    </source>
</evidence>
<comment type="caution">
    <text evidence="14">The sequence shown here is derived from an EMBL/GenBank/DDBJ whole genome shotgun (WGS) entry which is preliminary data.</text>
</comment>
<feature type="domain" description="HAMP" evidence="13">
    <location>
        <begin position="174"/>
        <end position="229"/>
    </location>
</feature>
<proteinExistence type="predicted"/>
<dbReference type="CDD" id="cd00082">
    <property type="entry name" value="HisKA"/>
    <property type="match status" value="1"/>
</dbReference>
<gene>
    <name evidence="14" type="ORF">DN069_30950</name>
</gene>
<evidence type="ECO:0000313" key="14">
    <source>
        <dbReference type="EMBL" id="RAG81775.1"/>
    </source>
</evidence>
<evidence type="ECO:0000256" key="5">
    <source>
        <dbReference type="ARBA" id="ARBA00022679"/>
    </source>
</evidence>
<dbReference type="SMART" id="SM00387">
    <property type="entry name" value="HATPase_c"/>
    <property type="match status" value="1"/>
</dbReference>
<dbReference type="InterPro" id="IPR050428">
    <property type="entry name" value="TCS_sensor_his_kinase"/>
</dbReference>
<keyword evidence="6 11" id="KW-0812">Transmembrane</keyword>
<dbReference type="RefSeq" id="WP_111506552.1">
    <property type="nucleotide sequence ID" value="NZ_QKYN01000138.1"/>
</dbReference>
<evidence type="ECO:0000313" key="15">
    <source>
        <dbReference type="Proteomes" id="UP000248889"/>
    </source>
</evidence>
<dbReference type="SUPFAM" id="SSF47384">
    <property type="entry name" value="Homodimeric domain of signal transducing histidine kinase"/>
    <property type="match status" value="1"/>
</dbReference>
<dbReference type="InterPro" id="IPR004358">
    <property type="entry name" value="Sig_transdc_His_kin-like_C"/>
</dbReference>
<dbReference type="PANTHER" id="PTHR45436">
    <property type="entry name" value="SENSOR HISTIDINE KINASE YKOH"/>
    <property type="match status" value="1"/>
</dbReference>
<evidence type="ECO:0000256" key="3">
    <source>
        <dbReference type="ARBA" id="ARBA00012438"/>
    </source>
</evidence>
<comment type="subcellular location">
    <subcellularLocation>
        <location evidence="2">Cell membrane</location>
    </subcellularLocation>
</comment>
<dbReference type="CDD" id="cd00075">
    <property type="entry name" value="HATPase"/>
    <property type="match status" value="1"/>
</dbReference>
<dbReference type="GO" id="GO:0005886">
    <property type="term" value="C:plasma membrane"/>
    <property type="evidence" value="ECO:0007669"/>
    <property type="project" value="UniProtKB-SubCell"/>
</dbReference>
<dbReference type="OrthoDB" id="3190394at2"/>
<dbReference type="SMART" id="SM00388">
    <property type="entry name" value="HisKA"/>
    <property type="match status" value="1"/>
</dbReference>
<dbReference type="EC" id="2.7.13.3" evidence="3"/>
<keyword evidence="15" id="KW-1185">Reference proteome</keyword>
<feature type="transmembrane region" description="Helical" evidence="11">
    <location>
        <begin position="154"/>
        <end position="173"/>
    </location>
</feature>
<evidence type="ECO:0000256" key="2">
    <source>
        <dbReference type="ARBA" id="ARBA00004236"/>
    </source>
</evidence>
<evidence type="ECO:0000259" key="13">
    <source>
        <dbReference type="PROSITE" id="PS50885"/>
    </source>
</evidence>
<dbReference type="Pfam" id="PF00512">
    <property type="entry name" value="HisKA"/>
    <property type="match status" value="1"/>
</dbReference>
<dbReference type="InterPro" id="IPR005467">
    <property type="entry name" value="His_kinase_dom"/>
</dbReference>
<dbReference type="EMBL" id="QKYN01000138">
    <property type="protein sequence ID" value="RAG81775.1"/>
    <property type="molecule type" value="Genomic_DNA"/>
</dbReference>
<accession>A0A2X0JXQ1</accession>
<protein>
    <recommendedName>
        <fullName evidence="3">histidine kinase</fullName>
        <ecNumber evidence="3">2.7.13.3</ecNumber>
    </recommendedName>
</protein>
<dbReference type="Gene3D" id="6.10.340.10">
    <property type="match status" value="1"/>
</dbReference>
<feature type="domain" description="Histidine kinase" evidence="12">
    <location>
        <begin position="234"/>
        <end position="450"/>
    </location>
</feature>
<evidence type="ECO:0000256" key="10">
    <source>
        <dbReference type="ARBA" id="ARBA00023136"/>
    </source>
</evidence>
<dbReference type="InterPro" id="IPR036097">
    <property type="entry name" value="HisK_dim/P_sf"/>
</dbReference>
<dbReference type="FunFam" id="1.10.287.130:FF:000001">
    <property type="entry name" value="Two-component sensor histidine kinase"/>
    <property type="match status" value="1"/>
</dbReference>
<reference evidence="14 15" key="1">
    <citation type="submission" date="2018-06" db="EMBL/GenBank/DDBJ databases">
        <title>Streptacidiphilus pinicola sp. nov., isolated from pine grove soil.</title>
        <authorList>
            <person name="Roh S.G."/>
            <person name="Park S."/>
            <person name="Kim M.-K."/>
            <person name="Yun B.-R."/>
            <person name="Park J."/>
            <person name="Kim M.J."/>
            <person name="Kim Y.S."/>
            <person name="Kim S.B."/>
        </authorList>
    </citation>
    <scope>NUCLEOTIDE SEQUENCE [LARGE SCALE GENOMIC DNA]</scope>
    <source>
        <strain evidence="14 15">MMS16-CNU450</strain>
    </source>
</reference>
<evidence type="ECO:0000256" key="6">
    <source>
        <dbReference type="ARBA" id="ARBA00022692"/>
    </source>
</evidence>
<dbReference type="PROSITE" id="PS50885">
    <property type="entry name" value="HAMP"/>
    <property type="match status" value="1"/>
</dbReference>
<comment type="catalytic activity">
    <reaction evidence="1">
        <text>ATP + protein L-histidine = ADP + protein N-phospho-L-histidine.</text>
        <dbReference type="EC" id="2.7.13.3"/>
    </reaction>
</comment>
<dbReference type="Proteomes" id="UP000248889">
    <property type="component" value="Unassembled WGS sequence"/>
</dbReference>
<dbReference type="Gene3D" id="1.10.287.130">
    <property type="match status" value="1"/>
</dbReference>
<dbReference type="InterPro" id="IPR003661">
    <property type="entry name" value="HisK_dim/P_dom"/>
</dbReference>
<dbReference type="PRINTS" id="PR00344">
    <property type="entry name" value="BCTRLSENSOR"/>
</dbReference>